<keyword evidence="2" id="KW-1185">Reference proteome</keyword>
<proteinExistence type="predicted"/>
<name>A0ABW1S9X6_9PROT</name>
<dbReference type="Proteomes" id="UP001596303">
    <property type="component" value="Unassembled WGS sequence"/>
</dbReference>
<organism evidence="1 2">
    <name type="scientific">Ponticaulis profundi</name>
    <dbReference type="NCBI Taxonomy" id="2665222"/>
    <lineage>
        <taxon>Bacteria</taxon>
        <taxon>Pseudomonadati</taxon>
        <taxon>Pseudomonadota</taxon>
        <taxon>Alphaproteobacteria</taxon>
        <taxon>Hyphomonadales</taxon>
        <taxon>Hyphomonadaceae</taxon>
        <taxon>Ponticaulis</taxon>
    </lineage>
</organism>
<reference evidence="2" key="1">
    <citation type="journal article" date="2019" name="Int. J. Syst. Evol. Microbiol.">
        <title>The Global Catalogue of Microorganisms (GCM) 10K type strain sequencing project: providing services to taxonomists for standard genome sequencing and annotation.</title>
        <authorList>
            <consortium name="The Broad Institute Genomics Platform"/>
            <consortium name="The Broad Institute Genome Sequencing Center for Infectious Disease"/>
            <person name="Wu L."/>
            <person name="Ma J."/>
        </authorList>
    </citation>
    <scope>NUCLEOTIDE SEQUENCE [LARGE SCALE GENOMIC DNA]</scope>
    <source>
        <strain evidence="2">CGMCC-1.15741</strain>
    </source>
</reference>
<dbReference type="RefSeq" id="WP_377378663.1">
    <property type="nucleotide sequence ID" value="NZ_JBHSSW010000012.1"/>
</dbReference>
<dbReference type="EMBL" id="JBHSSW010000012">
    <property type="protein sequence ID" value="MFC6198447.1"/>
    <property type="molecule type" value="Genomic_DNA"/>
</dbReference>
<protein>
    <submittedName>
        <fullName evidence="1">Uncharacterized protein</fullName>
    </submittedName>
</protein>
<evidence type="ECO:0000313" key="2">
    <source>
        <dbReference type="Proteomes" id="UP001596303"/>
    </source>
</evidence>
<evidence type="ECO:0000313" key="1">
    <source>
        <dbReference type="EMBL" id="MFC6198447.1"/>
    </source>
</evidence>
<accession>A0ABW1S9X6</accession>
<sequence length="283" mass="32546">MQDAPAHPQDEFPDYQARVNRHIFRAERFPHQWAIGGDAPETYKDIPCRLFRYDVQRLTVMVERVEHMIRCMIIWLAFRLMRDGQVTAGKAVCPPEPGLRLHLPQPDIHPLFAVRGLPLYPTRLPAFRISMADETPSDAPDEETCDHSLDQALAQHRVSEGYQRRPRHDDELACERLIDRLLRLADLHESMEARARRYARYWLGRFEAARLERAKAALTEPCTLPQPPHLKGGGPPLPRFLPLKIPLPPDKWLSDTLPDEADDLTALHDVAIRAAELFEERCG</sequence>
<gene>
    <name evidence="1" type="ORF">ACFQDM_10165</name>
</gene>
<comment type="caution">
    <text evidence="1">The sequence shown here is derived from an EMBL/GenBank/DDBJ whole genome shotgun (WGS) entry which is preliminary data.</text>
</comment>